<dbReference type="PROSITE" id="PS00061">
    <property type="entry name" value="ADH_SHORT"/>
    <property type="match status" value="1"/>
</dbReference>
<reference evidence="4 5" key="2">
    <citation type="submission" date="2018-06" db="EMBL/GenBank/DDBJ databases">
        <title>Sequencing of bacterial isolates from soil warming experiment in Harvard Forest, Massachusetts, USA.</title>
        <authorList>
            <person name="Deangelis K.PhD."/>
        </authorList>
    </citation>
    <scope>NUCLEOTIDE SEQUENCE [LARGE SCALE GENOMIC DNA]</scope>
    <source>
        <strain evidence="4 5">GAS496</strain>
    </source>
</reference>
<dbReference type="InterPro" id="IPR057326">
    <property type="entry name" value="KR_dom"/>
</dbReference>
<dbReference type="InterPro" id="IPR020904">
    <property type="entry name" value="Sc_DH/Rdtase_CS"/>
</dbReference>
<dbReference type="RefSeq" id="WP_337442251.1">
    <property type="nucleotide sequence ID" value="NZ_QJJU01000027.1"/>
</dbReference>
<dbReference type="Proteomes" id="UP000247781">
    <property type="component" value="Unassembled WGS sequence"/>
</dbReference>
<evidence type="ECO:0000313" key="4">
    <source>
        <dbReference type="EMBL" id="PXX01632.1"/>
    </source>
</evidence>
<sequence>MKVIHDRGMEPVVDNNGALAGLRTLVIGASSGIGYAVARAAAAQGARVAVAARRIDLLEPMAGELGGTAHELDVTNPASITRAVERAAEALTAIDAIVCSCGVFPLARVEHVDAATWAEAFAVNTIGPALVMSAAFPYLSDDAVILVASSDKVGRPPAGTAAYAASKAALDEILRSWRCEHPDLRVIRLGIGPTDGTELTRGSDPDLIEELIGYWERDGRVPENMADVADVAATIVTLMSSARATDTLVTESVQLRPRLSNRATVTAASTSGGGRLWPPRR</sequence>
<dbReference type="Gene3D" id="3.40.50.720">
    <property type="entry name" value="NAD(P)-binding Rossmann-like Domain"/>
    <property type="match status" value="1"/>
</dbReference>
<name>A0A318HJT7_9MYCO</name>
<dbReference type="InterPro" id="IPR002347">
    <property type="entry name" value="SDR_fam"/>
</dbReference>
<dbReference type="AlphaFoldDB" id="A0A318HJT7"/>
<dbReference type="GO" id="GO:0019290">
    <property type="term" value="P:siderophore biosynthetic process"/>
    <property type="evidence" value="ECO:0007669"/>
    <property type="project" value="InterPro"/>
</dbReference>
<evidence type="ECO:0000256" key="1">
    <source>
        <dbReference type="ARBA" id="ARBA00006484"/>
    </source>
</evidence>
<dbReference type="InterPro" id="IPR036291">
    <property type="entry name" value="NAD(P)-bd_dom_sf"/>
</dbReference>
<organism evidence="4 5">
    <name type="scientific">Mycolicibacterium moriokaense</name>
    <dbReference type="NCBI Taxonomy" id="39691"/>
    <lineage>
        <taxon>Bacteria</taxon>
        <taxon>Bacillati</taxon>
        <taxon>Actinomycetota</taxon>
        <taxon>Actinomycetes</taxon>
        <taxon>Mycobacteriales</taxon>
        <taxon>Mycobacteriaceae</taxon>
        <taxon>Mycolicibacterium</taxon>
    </lineage>
</organism>
<dbReference type="PANTHER" id="PTHR43669:SF3">
    <property type="entry name" value="ALCOHOL DEHYDROGENASE, PUTATIVE (AFU_ORTHOLOGUE AFUA_3G03445)-RELATED"/>
    <property type="match status" value="1"/>
</dbReference>
<keyword evidence="2" id="KW-0560">Oxidoreductase</keyword>
<dbReference type="EMBL" id="QJJU01000027">
    <property type="protein sequence ID" value="PXX01632.1"/>
    <property type="molecule type" value="Genomic_DNA"/>
</dbReference>
<dbReference type="SMART" id="SM00822">
    <property type="entry name" value="PKS_KR"/>
    <property type="match status" value="1"/>
</dbReference>
<proteinExistence type="inferred from homology"/>
<comment type="similarity">
    <text evidence="1">Belongs to the short-chain dehydrogenases/reductases (SDR) family.</text>
</comment>
<evidence type="ECO:0000256" key="2">
    <source>
        <dbReference type="ARBA" id="ARBA00023002"/>
    </source>
</evidence>
<dbReference type="InterPro" id="IPR003560">
    <property type="entry name" value="DHB_DH"/>
</dbReference>
<protein>
    <submittedName>
        <fullName evidence="4">NADP-dependent 3-hydroxy acid dehydrogenase YdfG</fullName>
    </submittedName>
</protein>
<dbReference type="GO" id="GO:0008667">
    <property type="term" value="F:2,3-dihydro-2,3-dihydroxybenzoate dehydrogenase activity"/>
    <property type="evidence" value="ECO:0007669"/>
    <property type="project" value="InterPro"/>
</dbReference>
<evidence type="ECO:0000313" key="5">
    <source>
        <dbReference type="Proteomes" id="UP000247781"/>
    </source>
</evidence>
<dbReference type="Pfam" id="PF13561">
    <property type="entry name" value="adh_short_C2"/>
    <property type="match status" value="1"/>
</dbReference>
<accession>A0A318HJT7</accession>
<dbReference type="SUPFAM" id="SSF51735">
    <property type="entry name" value="NAD(P)-binding Rossmann-fold domains"/>
    <property type="match status" value="1"/>
</dbReference>
<dbReference type="PANTHER" id="PTHR43669">
    <property type="entry name" value="5-KETO-D-GLUCONATE 5-REDUCTASE"/>
    <property type="match status" value="1"/>
</dbReference>
<evidence type="ECO:0000259" key="3">
    <source>
        <dbReference type="SMART" id="SM00822"/>
    </source>
</evidence>
<dbReference type="PRINTS" id="PR01397">
    <property type="entry name" value="DHBDHDRGNASE"/>
</dbReference>
<reference evidence="5" key="1">
    <citation type="submission" date="2018-05" db="EMBL/GenBank/DDBJ databases">
        <authorList>
            <person name="Deangelis K."/>
            <person name="Huntemann M."/>
            <person name="Clum A."/>
            <person name="Pillay M."/>
            <person name="Palaniappan K."/>
            <person name="Varghese N."/>
            <person name="Mikhailova N."/>
            <person name="Stamatis D."/>
            <person name="Reddy T."/>
            <person name="Daum C."/>
            <person name="Shapiro N."/>
            <person name="Ivanova N."/>
            <person name="Kyrpides N."/>
            <person name="Woyke T."/>
        </authorList>
    </citation>
    <scope>NUCLEOTIDE SEQUENCE [LARGE SCALE GENOMIC DNA]</scope>
    <source>
        <strain evidence="5">GAS496</strain>
    </source>
</reference>
<gene>
    <name evidence="4" type="ORF">C8E89_12726</name>
</gene>
<keyword evidence="5" id="KW-1185">Reference proteome</keyword>
<feature type="domain" description="Ketoreductase" evidence="3">
    <location>
        <begin position="23"/>
        <end position="197"/>
    </location>
</feature>
<comment type="caution">
    <text evidence="4">The sequence shown here is derived from an EMBL/GenBank/DDBJ whole genome shotgun (WGS) entry which is preliminary data.</text>
</comment>